<protein>
    <submittedName>
        <fullName evidence="1">11760_t:CDS:1</fullName>
    </submittedName>
</protein>
<comment type="caution">
    <text evidence="1">The sequence shown here is derived from an EMBL/GenBank/DDBJ whole genome shotgun (WGS) entry which is preliminary data.</text>
</comment>
<proteinExistence type="predicted"/>
<evidence type="ECO:0000313" key="2">
    <source>
        <dbReference type="Proteomes" id="UP000789860"/>
    </source>
</evidence>
<name>A0ACA9NKK6_9GLOM</name>
<feature type="non-terminal residue" evidence="1">
    <location>
        <position position="1"/>
    </location>
</feature>
<reference evidence="1" key="1">
    <citation type="submission" date="2021-06" db="EMBL/GenBank/DDBJ databases">
        <authorList>
            <person name="Kallberg Y."/>
            <person name="Tangrot J."/>
            <person name="Rosling A."/>
        </authorList>
    </citation>
    <scope>NUCLEOTIDE SEQUENCE</scope>
    <source>
        <strain evidence="1">AU212A</strain>
    </source>
</reference>
<dbReference type="EMBL" id="CAJVPM010026077">
    <property type="protein sequence ID" value="CAG8660589.1"/>
    <property type="molecule type" value="Genomic_DNA"/>
</dbReference>
<accession>A0ACA9NKK6</accession>
<dbReference type="Proteomes" id="UP000789860">
    <property type="component" value="Unassembled WGS sequence"/>
</dbReference>
<sequence>HIFSRAITLTFVDFSGFIKDIEKMILNNQTLLLEALYMWNKYVLEYYFMEYYNNAKK</sequence>
<gene>
    <name evidence="1" type="ORF">SCALOS_LOCUS9014</name>
</gene>
<keyword evidence="2" id="KW-1185">Reference proteome</keyword>
<feature type="non-terminal residue" evidence="1">
    <location>
        <position position="57"/>
    </location>
</feature>
<evidence type="ECO:0000313" key="1">
    <source>
        <dbReference type="EMBL" id="CAG8660589.1"/>
    </source>
</evidence>
<organism evidence="1 2">
    <name type="scientific">Scutellospora calospora</name>
    <dbReference type="NCBI Taxonomy" id="85575"/>
    <lineage>
        <taxon>Eukaryota</taxon>
        <taxon>Fungi</taxon>
        <taxon>Fungi incertae sedis</taxon>
        <taxon>Mucoromycota</taxon>
        <taxon>Glomeromycotina</taxon>
        <taxon>Glomeromycetes</taxon>
        <taxon>Diversisporales</taxon>
        <taxon>Gigasporaceae</taxon>
        <taxon>Scutellospora</taxon>
    </lineage>
</organism>